<reference evidence="1" key="1">
    <citation type="submission" date="2023-01" db="EMBL/GenBank/DDBJ databases">
        <title>Genome assembly of the deep-sea coral Lophelia pertusa.</title>
        <authorList>
            <person name="Herrera S."/>
            <person name="Cordes E."/>
        </authorList>
    </citation>
    <scope>NUCLEOTIDE SEQUENCE</scope>
    <source>
        <strain evidence="1">USNM1676648</strain>
        <tissue evidence="1">Polyp</tissue>
    </source>
</reference>
<comment type="caution">
    <text evidence="1">The sequence shown here is derived from an EMBL/GenBank/DDBJ whole genome shotgun (WGS) entry which is preliminary data.</text>
</comment>
<dbReference type="Proteomes" id="UP001163046">
    <property type="component" value="Unassembled WGS sequence"/>
</dbReference>
<dbReference type="AlphaFoldDB" id="A0A9X0CU28"/>
<evidence type="ECO:0000313" key="2">
    <source>
        <dbReference type="Proteomes" id="UP001163046"/>
    </source>
</evidence>
<sequence length="86" mass="10094">MSMNLENTWKLKNITTTQVQGNSSDFLLPKEEIAKELPLMTEIEQEERATCRGTVGSRDSGFSWEYLYCSRLYKLYKFDIIKDLVF</sequence>
<evidence type="ECO:0000313" key="1">
    <source>
        <dbReference type="EMBL" id="KAJ7376077.1"/>
    </source>
</evidence>
<keyword evidence="2" id="KW-1185">Reference proteome</keyword>
<protein>
    <submittedName>
        <fullName evidence="1">Uncharacterized protein</fullName>
    </submittedName>
</protein>
<proteinExistence type="predicted"/>
<organism evidence="1 2">
    <name type="scientific">Desmophyllum pertusum</name>
    <dbReference type="NCBI Taxonomy" id="174260"/>
    <lineage>
        <taxon>Eukaryota</taxon>
        <taxon>Metazoa</taxon>
        <taxon>Cnidaria</taxon>
        <taxon>Anthozoa</taxon>
        <taxon>Hexacorallia</taxon>
        <taxon>Scleractinia</taxon>
        <taxon>Caryophylliina</taxon>
        <taxon>Caryophylliidae</taxon>
        <taxon>Desmophyllum</taxon>
    </lineage>
</organism>
<accession>A0A9X0CU28</accession>
<name>A0A9X0CU28_9CNID</name>
<dbReference type="EMBL" id="MU826416">
    <property type="protein sequence ID" value="KAJ7376077.1"/>
    <property type="molecule type" value="Genomic_DNA"/>
</dbReference>
<gene>
    <name evidence="1" type="ORF">OS493_037083</name>
</gene>